<feature type="chain" id="PRO_5025512269" evidence="7">
    <location>
        <begin position="21"/>
        <end position="559"/>
    </location>
</feature>
<evidence type="ECO:0000313" key="8">
    <source>
        <dbReference type="EMBL" id="KAF2244946.1"/>
    </source>
</evidence>
<dbReference type="GO" id="GO:0020037">
    <property type="term" value="F:heme binding"/>
    <property type="evidence" value="ECO:0007669"/>
    <property type="project" value="InterPro"/>
</dbReference>
<evidence type="ECO:0000256" key="5">
    <source>
        <dbReference type="PIRSR" id="PIRSR602401-1"/>
    </source>
</evidence>
<accession>A0A6A6I3U4</accession>
<evidence type="ECO:0000256" key="4">
    <source>
        <dbReference type="ARBA" id="ARBA00023004"/>
    </source>
</evidence>
<dbReference type="InterPro" id="IPR002401">
    <property type="entry name" value="Cyt_P450_E_grp-I"/>
</dbReference>
<dbReference type="RefSeq" id="XP_033679950.1">
    <property type="nucleotide sequence ID" value="XM_033829836.1"/>
</dbReference>
<keyword evidence="7" id="KW-0732">Signal</keyword>
<dbReference type="PRINTS" id="PR00463">
    <property type="entry name" value="EP450I"/>
</dbReference>
<dbReference type="SUPFAM" id="SSF48264">
    <property type="entry name" value="Cytochrome P450"/>
    <property type="match status" value="1"/>
</dbReference>
<dbReference type="Gene3D" id="1.10.630.10">
    <property type="entry name" value="Cytochrome P450"/>
    <property type="match status" value="1"/>
</dbReference>
<keyword evidence="4 5" id="KW-0408">Iron</keyword>
<dbReference type="Proteomes" id="UP000800094">
    <property type="component" value="Unassembled WGS sequence"/>
</dbReference>
<dbReference type="Pfam" id="PF00067">
    <property type="entry name" value="p450"/>
    <property type="match status" value="1"/>
</dbReference>
<keyword evidence="6" id="KW-0560">Oxidoreductase</keyword>
<dbReference type="PANTHER" id="PTHR24305:SF166">
    <property type="entry name" value="CYTOCHROME P450 12A4, MITOCHONDRIAL-RELATED"/>
    <property type="match status" value="1"/>
</dbReference>
<evidence type="ECO:0000256" key="3">
    <source>
        <dbReference type="ARBA" id="ARBA00022723"/>
    </source>
</evidence>
<organism evidence="8 9">
    <name type="scientific">Trematosphaeria pertusa</name>
    <dbReference type="NCBI Taxonomy" id="390896"/>
    <lineage>
        <taxon>Eukaryota</taxon>
        <taxon>Fungi</taxon>
        <taxon>Dikarya</taxon>
        <taxon>Ascomycota</taxon>
        <taxon>Pezizomycotina</taxon>
        <taxon>Dothideomycetes</taxon>
        <taxon>Pleosporomycetidae</taxon>
        <taxon>Pleosporales</taxon>
        <taxon>Massarineae</taxon>
        <taxon>Trematosphaeriaceae</taxon>
        <taxon>Trematosphaeria</taxon>
    </lineage>
</organism>
<feature type="binding site" description="axial binding residue" evidence="5">
    <location>
        <position position="487"/>
    </location>
    <ligand>
        <name>heme</name>
        <dbReference type="ChEBI" id="CHEBI:30413"/>
    </ligand>
    <ligandPart>
        <name>Fe</name>
        <dbReference type="ChEBI" id="CHEBI:18248"/>
    </ligandPart>
</feature>
<evidence type="ECO:0000256" key="1">
    <source>
        <dbReference type="ARBA" id="ARBA00001971"/>
    </source>
</evidence>
<dbReference type="GO" id="GO:0004497">
    <property type="term" value="F:monooxygenase activity"/>
    <property type="evidence" value="ECO:0007669"/>
    <property type="project" value="UniProtKB-KW"/>
</dbReference>
<keyword evidence="5 6" id="KW-0349">Heme</keyword>
<sequence length="559" mass="62787">MPPLLLLILLPFLYSAITTARGIYRNYLLVRPLGLPILFAPVDPYGTAWQIICRTCPFLKRFRWARVIQETWSWQVDDRDHRALGESFVVVSPVRNLIYTSDKVAINWVLTKRREFFKPDVYENLEFFGRNVDTVNGEDWSRHRKLTAPCFNERVSGFVWDEALRQARSMLSHWLSQPNGKISNMVDDTRVIALHVLTAAGFGISHDFLGGARNPAPGHKLSHRDALMTILDNLITSIILSNTKWLERYRIVLPQRVQHIFLALREFSQYMDEMLASERKILADSQGASKPNLITTLIRTSDDAQTEGIKSAVRLTDDEIKGNIFIFNLAGHDTTANTLAYAFALLAVYPEYQTWVAEEIDEVLGDQENPKYDEAFPKLKRVMAVMYEILRLYGPVPRQPRGAIPGTLLTITHPSPTSSSPTTTLPVPPHTELSLCIHACQTSPSNFPHPSAWNPKRWIAPAASLAAETFLPAPMAYAPWSAGPRICPGMKFAQVEVAAVLATVLRTSTVVPAVKGDVEVGEEQARRMLLAQIRDSSADSGPTLNLRRPEEVCVRVLAR</sequence>
<evidence type="ECO:0000256" key="6">
    <source>
        <dbReference type="RuleBase" id="RU000461"/>
    </source>
</evidence>
<dbReference type="AlphaFoldDB" id="A0A6A6I3U4"/>
<dbReference type="InterPro" id="IPR017972">
    <property type="entry name" value="Cyt_P450_CS"/>
</dbReference>
<keyword evidence="6" id="KW-0503">Monooxygenase</keyword>
<keyword evidence="9" id="KW-1185">Reference proteome</keyword>
<dbReference type="InterPro" id="IPR050121">
    <property type="entry name" value="Cytochrome_P450_monoxygenase"/>
</dbReference>
<protein>
    <submittedName>
        <fullName evidence="8">Cytochrome P450</fullName>
    </submittedName>
</protein>
<dbReference type="PRINTS" id="PR00385">
    <property type="entry name" value="P450"/>
</dbReference>
<dbReference type="InterPro" id="IPR036396">
    <property type="entry name" value="Cyt_P450_sf"/>
</dbReference>
<evidence type="ECO:0000256" key="2">
    <source>
        <dbReference type="ARBA" id="ARBA00010617"/>
    </source>
</evidence>
<dbReference type="EMBL" id="ML987202">
    <property type="protein sequence ID" value="KAF2244946.1"/>
    <property type="molecule type" value="Genomic_DNA"/>
</dbReference>
<comment type="cofactor">
    <cofactor evidence="1 5">
        <name>heme</name>
        <dbReference type="ChEBI" id="CHEBI:30413"/>
    </cofactor>
</comment>
<dbReference type="InterPro" id="IPR001128">
    <property type="entry name" value="Cyt_P450"/>
</dbReference>
<dbReference type="GO" id="GO:0005506">
    <property type="term" value="F:iron ion binding"/>
    <property type="evidence" value="ECO:0007669"/>
    <property type="project" value="InterPro"/>
</dbReference>
<proteinExistence type="inferred from homology"/>
<keyword evidence="3 5" id="KW-0479">Metal-binding</keyword>
<dbReference type="OrthoDB" id="1470350at2759"/>
<reference evidence="8" key="1">
    <citation type="journal article" date="2020" name="Stud. Mycol.">
        <title>101 Dothideomycetes genomes: a test case for predicting lifestyles and emergence of pathogens.</title>
        <authorList>
            <person name="Haridas S."/>
            <person name="Albert R."/>
            <person name="Binder M."/>
            <person name="Bloem J."/>
            <person name="Labutti K."/>
            <person name="Salamov A."/>
            <person name="Andreopoulos B."/>
            <person name="Baker S."/>
            <person name="Barry K."/>
            <person name="Bills G."/>
            <person name="Bluhm B."/>
            <person name="Cannon C."/>
            <person name="Castanera R."/>
            <person name="Culley D."/>
            <person name="Daum C."/>
            <person name="Ezra D."/>
            <person name="Gonzalez J."/>
            <person name="Henrissat B."/>
            <person name="Kuo A."/>
            <person name="Liang C."/>
            <person name="Lipzen A."/>
            <person name="Lutzoni F."/>
            <person name="Magnuson J."/>
            <person name="Mondo S."/>
            <person name="Nolan M."/>
            <person name="Ohm R."/>
            <person name="Pangilinan J."/>
            <person name="Park H.-J."/>
            <person name="Ramirez L."/>
            <person name="Alfaro M."/>
            <person name="Sun H."/>
            <person name="Tritt A."/>
            <person name="Yoshinaga Y."/>
            <person name="Zwiers L.-H."/>
            <person name="Turgeon B."/>
            <person name="Goodwin S."/>
            <person name="Spatafora J."/>
            <person name="Crous P."/>
            <person name="Grigoriev I."/>
        </authorList>
    </citation>
    <scope>NUCLEOTIDE SEQUENCE</scope>
    <source>
        <strain evidence="8">CBS 122368</strain>
    </source>
</reference>
<evidence type="ECO:0000256" key="7">
    <source>
        <dbReference type="SAM" id="SignalP"/>
    </source>
</evidence>
<evidence type="ECO:0000313" key="9">
    <source>
        <dbReference type="Proteomes" id="UP000800094"/>
    </source>
</evidence>
<dbReference type="GeneID" id="54583166"/>
<dbReference type="PANTHER" id="PTHR24305">
    <property type="entry name" value="CYTOCHROME P450"/>
    <property type="match status" value="1"/>
</dbReference>
<comment type="similarity">
    <text evidence="2 6">Belongs to the cytochrome P450 family.</text>
</comment>
<dbReference type="PROSITE" id="PS00086">
    <property type="entry name" value="CYTOCHROME_P450"/>
    <property type="match status" value="1"/>
</dbReference>
<dbReference type="CDD" id="cd11070">
    <property type="entry name" value="CYP56-like"/>
    <property type="match status" value="1"/>
</dbReference>
<name>A0A6A6I3U4_9PLEO</name>
<feature type="signal peptide" evidence="7">
    <location>
        <begin position="1"/>
        <end position="20"/>
    </location>
</feature>
<gene>
    <name evidence="8" type="ORF">BU26DRAFT_522656</name>
</gene>
<dbReference type="GO" id="GO:0016705">
    <property type="term" value="F:oxidoreductase activity, acting on paired donors, with incorporation or reduction of molecular oxygen"/>
    <property type="evidence" value="ECO:0007669"/>
    <property type="project" value="InterPro"/>
</dbReference>